<feature type="region of interest" description="Disordered" evidence="1">
    <location>
        <begin position="212"/>
        <end position="243"/>
    </location>
</feature>
<dbReference type="EMBL" id="MCFG01000213">
    <property type="protein sequence ID" value="ORX78354.1"/>
    <property type="molecule type" value="Genomic_DNA"/>
</dbReference>
<feature type="signal peptide" evidence="2">
    <location>
        <begin position="1"/>
        <end position="18"/>
    </location>
</feature>
<organism evidence="3 4">
    <name type="scientific">Anaeromyces robustus</name>
    <dbReference type="NCBI Taxonomy" id="1754192"/>
    <lineage>
        <taxon>Eukaryota</taxon>
        <taxon>Fungi</taxon>
        <taxon>Fungi incertae sedis</taxon>
        <taxon>Chytridiomycota</taxon>
        <taxon>Chytridiomycota incertae sedis</taxon>
        <taxon>Neocallimastigomycetes</taxon>
        <taxon>Neocallimastigales</taxon>
        <taxon>Neocallimastigaceae</taxon>
        <taxon>Anaeromyces</taxon>
    </lineage>
</organism>
<dbReference type="AlphaFoldDB" id="A0A1Y1WZ37"/>
<reference evidence="3 4" key="2">
    <citation type="submission" date="2016-08" db="EMBL/GenBank/DDBJ databases">
        <title>Pervasive Adenine N6-methylation of Active Genes in Fungi.</title>
        <authorList>
            <consortium name="DOE Joint Genome Institute"/>
            <person name="Mondo S.J."/>
            <person name="Dannebaum R.O."/>
            <person name="Kuo R.C."/>
            <person name="Labutti K."/>
            <person name="Haridas S."/>
            <person name="Kuo A."/>
            <person name="Salamov A."/>
            <person name="Ahrendt S.R."/>
            <person name="Lipzen A."/>
            <person name="Sullivan W."/>
            <person name="Andreopoulos W.B."/>
            <person name="Clum A."/>
            <person name="Lindquist E."/>
            <person name="Daum C."/>
            <person name="Ramamoorthy G.K."/>
            <person name="Gryganskyi A."/>
            <person name="Culley D."/>
            <person name="Magnuson J.K."/>
            <person name="James T.Y."/>
            <person name="O'Malley M.A."/>
            <person name="Stajich J.E."/>
            <person name="Spatafora J.W."/>
            <person name="Visel A."/>
            <person name="Grigoriev I.V."/>
        </authorList>
    </citation>
    <scope>NUCLEOTIDE SEQUENCE [LARGE SCALE GENOMIC DNA]</scope>
    <source>
        <strain evidence="3 4">S4</strain>
    </source>
</reference>
<dbReference type="Proteomes" id="UP000193944">
    <property type="component" value="Unassembled WGS sequence"/>
</dbReference>
<proteinExistence type="predicted"/>
<accession>A0A1Y1WZ37</accession>
<evidence type="ECO:0000256" key="1">
    <source>
        <dbReference type="SAM" id="MobiDB-lite"/>
    </source>
</evidence>
<reference evidence="3 4" key="1">
    <citation type="submission" date="2016-08" db="EMBL/GenBank/DDBJ databases">
        <title>A Parts List for Fungal Cellulosomes Revealed by Comparative Genomics.</title>
        <authorList>
            <consortium name="DOE Joint Genome Institute"/>
            <person name="Haitjema C.H."/>
            <person name="Gilmore S.P."/>
            <person name="Henske J.K."/>
            <person name="Solomon K.V."/>
            <person name="De Groot R."/>
            <person name="Kuo A."/>
            <person name="Mondo S.J."/>
            <person name="Salamov A.A."/>
            <person name="Labutti K."/>
            <person name="Zhao Z."/>
            <person name="Chiniquy J."/>
            <person name="Barry K."/>
            <person name="Brewer H.M."/>
            <person name="Purvine S.O."/>
            <person name="Wright A.T."/>
            <person name="Boxma B."/>
            <person name="Van Alen T."/>
            <person name="Hackstein J.H."/>
            <person name="Baker S.E."/>
            <person name="Grigoriev I.V."/>
            <person name="O'Malley M.A."/>
        </authorList>
    </citation>
    <scope>NUCLEOTIDE SEQUENCE [LARGE SCALE GENOMIC DNA]</scope>
    <source>
        <strain evidence="3 4">S4</strain>
    </source>
</reference>
<evidence type="ECO:0000313" key="3">
    <source>
        <dbReference type="EMBL" id="ORX78354.1"/>
    </source>
</evidence>
<protein>
    <submittedName>
        <fullName evidence="3">Uncharacterized protein</fullName>
    </submittedName>
</protein>
<evidence type="ECO:0000313" key="4">
    <source>
        <dbReference type="Proteomes" id="UP000193944"/>
    </source>
</evidence>
<sequence>MKFIILFLSLLVYTSVLSKTIHKRDVVIKSSKYGNISVSEACRNELYDKNNPINKCIADKSIIVNDKGACPDINSSECQKVYNDRMSALPSCKEYPKIAQIFSQTFMQTSLATQKLYCQLDEYGSPCPYPDILTSYTATYEELIPTCKSKVCTDQLVSIIEILSTNTKTNKNNKTKMLNILKSGECTSLATGNNNIDSTTNNAVNDSVTNNTLGNNTDGTTNNTIGNNVNNNNTNNNTNTMNSNNMDDKSDAKTLKVGINFILSISLLLLSIY</sequence>
<feature type="chain" id="PRO_5012869752" evidence="2">
    <location>
        <begin position="19"/>
        <end position="273"/>
    </location>
</feature>
<evidence type="ECO:0000256" key="2">
    <source>
        <dbReference type="SAM" id="SignalP"/>
    </source>
</evidence>
<keyword evidence="4" id="KW-1185">Reference proteome</keyword>
<keyword evidence="2" id="KW-0732">Signal</keyword>
<comment type="caution">
    <text evidence="3">The sequence shown here is derived from an EMBL/GenBank/DDBJ whole genome shotgun (WGS) entry which is preliminary data.</text>
</comment>
<gene>
    <name evidence="3" type="ORF">BCR32DRAFT_328578</name>
</gene>
<name>A0A1Y1WZ37_9FUNG</name>